<dbReference type="EMBL" id="BOPH01000143">
    <property type="protein sequence ID" value="GIJ74756.1"/>
    <property type="molecule type" value="Genomic_DNA"/>
</dbReference>
<name>A0A8J4EHI3_9ACTN</name>
<dbReference type="InterPro" id="IPR045555">
    <property type="entry name" value="VMAP-M0"/>
</dbReference>
<evidence type="ECO:0000313" key="5">
    <source>
        <dbReference type="Proteomes" id="UP000635606"/>
    </source>
</evidence>
<reference evidence="4" key="1">
    <citation type="submission" date="2021-01" db="EMBL/GenBank/DDBJ databases">
        <title>Whole genome shotgun sequence of Virgisporangium ochraceum NBRC 16418.</title>
        <authorList>
            <person name="Komaki H."/>
            <person name="Tamura T."/>
        </authorList>
    </citation>
    <scope>NUCLEOTIDE SEQUENCE</scope>
    <source>
        <strain evidence="4">NBRC 16418</strain>
    </source>
</reference>
<comment type="caution">
    <text evidence="4">The sequence shown here is derived from an EMBL/GenBank/DDBJ whole genome shotgun (WGS) entry which is preliminary data.</text>
</comment>
<feature type="domain" description="vWA-MoxR associated protein C-terminal" evidence="3">
    <location>
        <begin position="228"/>
        <end position="465"/>
    </location>
</feature>
<sequence length="482" mass="54045">MDAEVAAYRRRIRRELIEAMVVAPVLQTADGWSLFLHELSLALSDAVHRIGQGTFQSRVVKVVNHCSRRVDGMRSIAESMKLLDPDSHETTSILRWVDEWHVVELPTGVDVLWLKDVLDALPASGDVYRHAVEARMDEPPGYCVTGWQLFANLAGENAVEGTLPCLRFLQKVAPSLPFATRARLRNLLGALFARWEIVDQPAPAAPVPPFGDMAYLIIQFEKYGGDGDSYLVSHWRQWATVWRPVRGRDRRVSEADLETVVEEIVVEVEREWADRMGPVTIEFVLPDSMLDLPVEEFRRELRSVEATPLAIKYPICVRSLTRLRSTEWHRVWRMRWQRRETAELTDVVLHCAADGSGAVQVEASLSGGTVVLVLSEPPVPGGIGERQLLAGLRAGLPAVLWHRRTYPRPERCETVASMIRDALLGSGLAELPAHVAELRKRAWGEGSERRTRHVGNGIVILWDDPDRLPHRASAGGVGEVRP</sequence>
<evidence type="ECO:0000259" key="3">
    <source>
        <dbReference type="Pfam" id="PF20028"/>
    </source>
</evidence>
<dbReference type="Proteomes" id="UP000635606">
    <property type="component" value="Unassembled WGS sequence"/>
</dbReference>
<gene>
    <name evidence="4" type="ORF">Voc01_096730</name>
</gene>
<dbReference type="AlphaFoldDB" id="A0A8J4EHI3"/>
<feature type="domain" description="Effector-associated" evidence="2">
    <location>
        <begin position="18"/>
        <end position="98"/>
    </location>
</feature>
<dbReference type="Pfam" id="PF20028">
    <property type="entry name" value="VMAP-C"/>
    <property type="match status" value="1"/>
</dbReference>
<feature type="domain" description="vWA-MoxR associated protein middle region 0" evidence="1">
    <location>
        <begin position="114"/>
        <end position="200"/>
    </location>
</feature>
<evidence type="ECO:0000259" key="1">
    <source>
        <dbReference type="Pfam" id="PF19916"/>
    </source>
</evidence>
<dbReference type="Pfam" id="PF19916">
    <property type="entry name" value="VMAP-M0"/>
    <property type="match status" value="1"/>
</dbReference>
<dbReference type="RefSeq" id="WP_203934549.1">
    <property type="nucleotide sequence ID" value="NZ_BOPH01000143.1"/>
</dbReference>
<protein>
    <submittedName>
        <fullName evidence="4">Uncharacterized protein</fullName>
    </submittedName>
</protein>
<evidence type="ECO:0000259" key="2">
    <source>
        <dbReference type="Pfam" id="PF19956"/>
    </source>
</evidence>
<accession>A0A8J4EHI3</accession>
<evidence type="ECO:0000313" key="4">
    <source>
        <dbReference type="EMBL" id="GIJ74756.1"/>
    </source>
</evidence>
<organism evidence="4 5">
    <name type="scientific">Virgisporangium ochraceum</name>
    <dbReference type="NCBI Taxonomy" id="65505"/>
    <lineage>
        <taxon>Bacteria</taxon>
        <taxon>Bacillati</taxon>
        <taxon>Actinomycetota</taxon>
        <taxon>Actinomycetes</taxon>
        <taxon>Micromonosporales</taxon>
        <taxon>Micromonosporaceae</taxon>
        <taxon>Virgisporangium</taxon>
    </lineage>
</organism>
<dbReference type="InterPro" id="IPR045431">
    <property type="entry name" value="EAD2"/>
</dbReference>
<dbReference type="InterPro" id="IPR045450">
    <property type="entry name" value="VMAP_C"/>
</dbReference>
<proteinExistence type="predicted"/>
<dbReference type="Pfam" id="PF19956">
    <property type="entry name" value="EAD2"/>
    <property type="match status" value="1"/>
</dbReference>
<keyword evidence="5" id="KW-1185">Reference proteome</keyword>